<dbReference type="PANTHER" id="PTHR23417">
    <property type="entry name" value="3-DEOXY-D-MANNO-OCTULOSONIC-ACID TRANSFERASE/TRNA GUANINE-N 7 - -METHYLTRANSFERASE"/>
    <property type="match status" value="1"/>
</dbReference>
<dbReference type="InterPro" id="IPR003358">
    <property type="entry name" value="tRNA_(Gua-N-7)_MeTrfase_Trmb"/>
</dbReference>
<dbReference type="InterPro" id="IPR055361">
    <property type="entry name" value="tRNA_methyltr_TrmB_bact"/>
</dbReference>
<organism evidence="8 9">
    <name type="scientific">Myxacorys almedinensis A</name>
    <dbReference type="NCBI Taxonomy" id="2690445"/>
    <lineage>
        <taxon>Bacteria</taxon>
        <taxon>Bacillati</taxon>
        <taxon>Cyanobacteriota</taxon>
        <taxon>Cyanophyceae</taxon>
        <taxon>Leptolyngbyales</taxon>
        <taxon>Leptolyngbyaceae</taxon>
        <taxon>Myxacorys</taxon>
        <taxon>Myxacorys almedinensis</taxon>
    </lineage>
</organism>
<dbReference type="AlphaFoldDB" id="A0A8J7Z0Y0"/>
<proteinExistence type="inferred from homology"/>
<keyword evidence="5 7" id="KW-0949">S-adenosyl-L-methionine</keyword>
<name>A0A8J7Z0Y0_9CYAN</name>
<reference evidence="8" key="1">
    <citation type="submission" date="2019-12" db="EMBL/GenBank/DDBJ databases">
        <title>High-Quality draft genome sequences of three cyanobacteria isolated from the limestone walls of the Old Cathedral of Coimbra.</title>
        <authorList>
            <person name="Tiago I."/>
            <person name="Soares F."/>
            <person name="Portugal A."/>
        </authorList>
    </citation>
    <scope>NUCLEOTIDE SEQUENCE</scope>
    <source>
        <strain evidence="8">A</strain>
    </source>
</reference>
<feature type="binding site" evidence="7">
    <location>
        <position position="131"/>
    </location>
    <ligand>
        <name>substrate</name>
    </ligand>
</feature>
<gene>
    <name evidence="7 8" type="primary">trmB</name>
    <name evidence="8" type="ORF">GS601_07385</name>
</gene>
<comment type="function">
    <text evidence="2 7">Catalyzes the formation of N(7)-methylguanine at position 46 (m7G46) in tRNA.</text>
</comment>
<keyword evidence="4 7" id="KW-0808">Transferase</keyword>
<protein>
    <recommendedName>
        <fullName evidence="7">tRNA (guanine-N(7)-)-methyltransferase</fullName>
        <ecNumber evidence="7">2.1.1.33</ecNumber>
    </recommendedName>
    <alternativeName>
        <fullName evidence="7">tRNA (guanine(46)-N(7))-methyltransferase</fullName>
    </alternativeName>
    <alternativeName>
        <fullName evidence="7">tRNA(m7G46)-methyltransferase</fullName>
    </alternativeName>
</protein>
<dbReference type="Proteomes" id="UP000646053">
    <property type="component" value="Unassembled WGS sequence"/>
</dbReference>
<comment type="similarity">
    <text evidence="7">Belongs to the class I-like SAM-binding methyltransferase superfamily. TrmB family.</text>
</comment>
<evidence type="ECO:0000256" key="4">
    <source>
        <dbReference type="ARBA" id="ARBA00022679"/>
    </source>
</evidence>
<dbReference type="EMBL" id="WVIE01000007">
    <property type="protein sequence ID" value="NDJ17110.1"/>
    <property type="molecule type" value="Genomic_DNA"/>
</dbReference>
<feature type="binding site" evidence="7">
    <location>
        <position position="101"/>
    </location>
    <ligand>
        <name>S-adenosyl-L-methionine</name>
        <dbReference type="ChEBI" id="CHEBI:59789"/>
    </ligand>
</feature>
<feature type="binding site" evidence="7">
    <location>
        <position position="40"/>
    </location>
    <ligand>
        <name>S-adenosyl-L-methionine</name>
        <dbReference type="ChEBI" id="CHEBI:59789"/>
    </ligand>
</feature>
<evidence type="ECO:0000256" key="6">
    <source>
        <dbReference type="ARBA" id="ARBA00022694"/>
    </source>
</evidence>
<feature type="binding site" evidence="7">
    <location>
        <position position="127"/>
    </location>
    <ligand>
        <name>S-adenosyl-L-methionine</name>
        <dbReference type="ChEBI" id="CHEBI:59789"/>
    </ligand>
</feature>
<dbReference type="SUPFAM" id="SSF53335">
    <property type="entry name" value="S-adenosyl-L-methionine-dependent methyltransferases"/>
    <property type="match status" value="1"/>
</dbReference>
<dbReference type="InterPro" id="IPR029063">
    <property type="entry name" value="SAM-dependent_MTases_sf"/>
</dbReference>
<comment type="caution">
    <text evidence="7">Lacks conserved residue(s) required for the propagation of feature annotation.</text>
</comment>
<accession>A0A8J7Z0Y0</accession>
<feature type="binding site" evidence="7">
    <location>
        <position position="163"/>
    </location>
    <ligand>
        <name>substrate</name>
    </ligand>
</feature>
<dbReference type="NCBIfam" id="TIGR00091">
    <property type="entry name" value="tRNA (guanosine(46)-N7)-methyltransferase TrmB"/>
    <property type="match status" value="1"/>
</dbReference>
<dbReference type="PANTHER" id="PTHR23417:SF21">
    <property type="entry name" value="TRNA (GUANINE-N(7)-)-METHYLTRANSFERASE"/>
    <property type="match status" value="1"/>
</dbReference>
<comment type="catalytic activity">
    <reaction evidence="1 7">
        <text>guanosine(46) in tRNA + S-adenosyl-L-methionine = N(7)-methylguanosine(46) in tRNA + S-adenosyl-L-homocysteine</text>
        <dbReference type="Rhea" id="RHEA:42708"/>
        <dbReference type="Rhea" id="RHEA-COMP:10188"/>
        <dbReference type="Rhea" id="RHEA-COMP:10189"/>
        <dbReference type="ChEBI" id="CHEBI:57856"/>
        <dbReference type="ChEBI" id="CHEBI:59789"/>
        <dbReference type="ChEBI" id="CHEBI:74269"/>
        <dbReference type="ChEBI" id="CHEBI:74480"/>
        <dbReference type="EC" id="2.1.1.33"/>
    </reaction>
</comment>
<evidence type="ECO:0000256" key="5">
    <source>
        <dbReference type="ARBA" id="ARBA00022691"/>
    </source>
</evidence>
<keyword evidence="3 7" id="KW-0489">Methyltransferase</keyword>
<evidence type="ECO:0000313" key="9">
    <source>
        <dbReference type="Proteomes" id="UP000646053"/>
    </source>
</evidence>
<evidence type="ECO:0000256" key="2">
    <source>
        <dbReference type="ARBA" id="ARBA00003015"/>
    </source>
</evidence>
<dbReference type="HAMAP" id="MF_01057">
    <property type="entry name" value="tRNA_methyltr_TrmB"/>
    <property type="match status" value="1"/>
</dbReference>
<sequence length="222" mass="25529">MALVRVREHVNPLSRKYQDPVEMPDWKTVYKDAAQPLHLDVGCARGKFVLEMAQREPSWNFLGLEIREPLVHQALSAKRNSAGTAHRDELELKNLHYLFCNINTSIRPLLASLEAGTLSRVSIQFPDPWFKRKHQKRRVVQPEIVDELSKYLIPGGTVFVQSDVLDVAQEMVDRFSEHPAFVRQAADWLLKNPFEVPTEREVGVLSLSNPVYRALFLRKFSS</sequence>
<dbReference type="PROSITE" id="PS51625">
    <property type="entry name" value="SAM_MT_TRMB"/>
    <property type="match status" value="1"/>
</dbReference>
<evidence type="ECO:0000256" key="7">
    <source>
        <dbReference type="HAMAP-Rule" id="MF_01057"/>
    </source>
</evidence>
<feature type="binding site" evidence="7">
    <location>
        <position position="65"/>
    </location>
    <ligand>
        <name>S-adenosyl-L-methionine</name>
        <dbReference type="ChEBI" id="CHEBI:59789"/>
    </ligand>
</feature>
<dbReference type="GO" id="GO:0008176">
    <property type="term" value="F:tRNA (guanine(46)-N7)-methyltransferase activity"/>
    <property type="evidence" value="ECO:0007669"/>
    <property type="project" value="UniProtKB-UniRule"/>
</dbReference>
<keyword evidence="6 7" id="KW-0819">tRNA processing</keyword>
<dbReference type="UniPathway" id="UPA00989"/>
<dbReference type="GO" id="GO:0043527">
    <property type="term" value="C:tRNA methyltransferase complex"/>
    <property type="evidence" value="ECO:0007669"/>
    <property type="project" value="TreeGrafter"/>
</dbReference>
<evidence type="ECO:0000256" key="3">
    <source>
        <dbReference type="ARBA" id="ARBA00022603"/>
    </source>
</evidence>
<evidence type="ECO:0000256" key="1">
    <source>
        <dbReference type="ARBA" id="ARBA00000142"/>
    </source>
</evidence>
<dbReference type="Gene3D" id="3.40.50.150">
    <property type="entry name" value="Vaccinia Virus protein VP39"/>
    <property type="match status" value="1"/>
</dbReference>
<comment type="caution">
    <text evidence="8">The sequence shown here is derived from an EMBL/GenBank/DDBJ whole genome shotgun (WGS) entry which is preliminary data.</text>
</comment>
<dbReference type="EC" id="2.1.1.33" evidence="7"/>
<evidence type="ECO:0000313" key="8">
    <source>
        <dbReference type="EMBL" id="NDJ17110.1"/>
    </source>
</evidence>
<dbReference type="Pfam" id="PF02390">
    <property type="entry name" value="Methyltransf_4"/>
    <property type="match status" value="1"/>
</dbReference>
<comment type="pathway">
    <text evidence="7">tRNA modification; N(7)-methylguanine-tRNA biosynthesis.</text>
</comment>
<keyword evidence="9" id="KW-1185">Reference proteome</keyword>
<dbReference type="RefSeq" id="WP_162422634.1">
    <property type="nucleotide sequence ID" value="NZ_WVIE01000007.1"/>
</dbReference>